<dbReference type="Proteomes" id="UP000887581">
    <property type="component" value="Unplaced"/>
</dbReference>
<dbReference type="GO" id="GO:0005929">
    <property type="term" value="C:cilium"/>
    <property type="evidence" value="ECO:0007669"/>
    <property type="project" value="UniProtKB-SubCell"/>
</dbReference>
<keyword evidence="3" id="KW-0969">Cilium</keyword>
<dbReference type="WBParaSite" id="sdigi.contig4.g591.t1">
    <property type="protein sequence ID" value="sdigi.contig4.g591.t1"/>
    <property type="gene ID" value="sdigi.contig4.g591"/>
</dbReference>
<organism evidence="6 7">
    <name type="scientific">Setaria digitata</name>
    <dbReference type="NCBI Taxonomy" id="48799"/>
    <lineage>
        <taxon>Eukaryota</taxon>
        <taxon>Metazoa</taxon>
        <taxon>Ecdysozoa</taxon>
        <taxon>Nematoda</taxon>
        <taxon>Chromadorea</taxon>
        <taxon>Rhabditida</taxon>
        <taxon>Spirurina</taxon>
        <taxon>Spiruromorpha</taxon>
        <taxon>Filarioidea</taxon>
        <taxon>Setariidae</taxon>
        <taxon>Setaria</taxon>
    </lineage>
</organism>
<dbReference type="GO" id="GO:0005794">
    <property type="term" value="C:Golgi apparatus"/>
    <property type="evidence" value="ECO:0007669"/>
    <property type="project" value="TreeGrafter"/>
</dbReference>
<evidence type="ECO:0000256" key="2">
    <source>
        <dbReference type="ARBA" id="ARBA00009415"/>
    </source>
</evidence>
<evidence type="ECO:0000313" key="6">
    <source>
        <dbReference type="Proteomes" id="UP000887581"/>
    </source>
</evidence>
<evidence type="ECO:0000256" key="5">
    <source>
        <dbReference type="SAM" id="Coils"/>
    </source>
</evidence>
<dbReference type="GO" id="GO:0030992">
    <property type="term" value="C:intraciliary transport particle B"/>
    <property type="evidence" value="ECO:0007669"/>
    <property type="project" value="TreeGrafter"/>
</dbReference>
<comment type="similarity">
    <text evidence="2">Belongs to the IFT57 family.</text>
</comment>
<accession>A0A915PSV5</accession>
<protein>
    <submittedName>
        <fullName evidence="7">Intraflagellar transport protein 57-like protein</fullName>
    </submittedName>
</protein>
<dbReference type="GO" id="GO:0005815">
    <property type="term" value="C:microtubule organizing center"/>
    <property type="evidence" value="ECO:0007669"/>
    <property type="project" value="TreeGrafter"/>
</dbReference>
<evidence type="ECO:0000256" key="3">
    <source>
        <dbReference type="ARBA" id="ARBA00023069"/>
    </source>
</evidence>
<evidence type="ECO:0000256" key="4">
    <source>
        <dbReference type="ARBA" id="ARBA00023273"/>
    </source>
</evidence>
<dbReference type="PANTHER" id="PTHR16011:SF0">
    <property type="entry name" value="INTRAFLAGELLAR TRANSPORT PROTEIN 57 HOMOLOG"/>
    <property type="match status" value="1"/>
</dbReference>
<evidence type="ECO:0000313" key="7">
    <source>
        <dbReference type="WBParaSite" id="sdigi.contig4.g591.t1"/>
    </source>
</evidence>
<keyword evidence="6" id="KW-1185">Reference proteome</keyword>
<dbReference type="PANTHER" id="PTHR16011">
    <property type="entry name" value="IFT57/HIPPI"/>
    <property type="match status" value="1"/>
</dbReference>
<keyword evidence="4" id="KW-0966">Cell projection</keyword>
<name>A0A915PSV5_9BILA</name>
<dbReference type="Pfam" id="PF10498">
    <property type="entry name" value="IFT57"/>
    <property type="match status" value="1"/>
</dbReference>
<dbReference type="AlphaFoldDB" id="A0A915PSV5"/>
<sequence length="439" mass="50622">MEQNKEKDEKRDEEDEEDGNFAAQYDLCIVNDELNDKLKLLNYEEDYANLAPSYRVISREYFVESRNIGEQFFIFTTLSAWLIKKAIDPTFAFPEECDDPNGTVANIVDALRRKHVPVTFAASKLKAGAGEQCLYVLDKLADLALSASHFSWVKANPLAEDDEEVDAAVDQTEITAEEVRNQFDENEQVDVADDDDNETVMDLKTVPSSGIIDSKIVNTKFQPLPLDAILYSDTDANSWKLEVERVAPHLKVTFEQDSKDWRMHLEQLQSLQKEISDLVLSTEPHLKGICYELDKTMERIVTREKHLNSQLEPVLMKFRRTKDDFSELKKKYNSYLKLNLDFNEKLIFFDREINGGISERTQKLQDVSDDLEQIKQQIDEKSLRNSDGAPVLKLKQALQKLESEVMTMNVQISIIEQSLLQIQLKNRTAYNVYFQDTHI</sequence>
<dbReference type="GO" id="GO:1905515">
    <property type="term" value="P:non-motile cilium assembly"/>
    <property type="evidence" value="ECO:0007669"/>
    <property type="project" value="TreeGrafter"/>
</dbReference>
<comment type="subcellular location">
    <subcellularLocation>
        <location evidence="1">Cell projection</location>
        <location evidence="1">Cilium</location>
    </subcellularLocation>
</comment>
<keyword evidence="5" id="KW-0175">Coiled coil</keyword>
<evidence type="ECO:0000256" key="1">
    <source>
        <dbReference type="ARBA" id="ARBA00004138"/>
    </source>
</evidence>
<proteinExistence type="inferred from homology"/>
<feature type="coiled-coil region" evidence="5">
    <location>
        <begin position="357"/>
        <end position="418"/>
    </location>
</feature>
<dbReference type="InterPro" id="IPR019530">
    <property type="entry name" value="Intra-flagellar_transport_57"/>
</dbReference>
<reference evidence="7" key="1">
    <citation type="submission" date="2022-11" db="UniProtKB">
        <authorList>
            <consortium name="WormBaseParasite"/>
        </authorList>
    </citation>
    <scope>IDENTIFICATION</scope>
</reference>
<dbReference type="GO" id="GO:0042073">
    <property type="term" value="P:intraciliary transport"/>
    <property type="evidence" value="ECO:0007669"/>
    <property type="project" value="TreeGrafter"/>
</dbReference>